<dbReference type="EMBL" id="FNRD01000014">
    <property type="protein sequence ID" value="SEA99144.1"/>
    <property type="molecule type" value="Genomic_DNA"/>
</dbReference>
<accession>A0A1H4FPC2</accession>
<dbReference type="PROSITE" id="PS51257">
    <property type="entry name" value="PROKAR_LIPOPROTEIN"/>
    <property type="match status" value="1"/>
</dbReference>
<sequence length="354" mass="39202">MRNIFLVVLGLCFLTSCKTKGYVGMGIDKTIFKTVNIDTLFQDNISIRAISTDGNKIWFAANNSRFGYYDLKINEKIQRKITMDTLKLEFRSIAQTTKNIFLLSVANPGLLYKVSKTDLKTSLVYQENNAKVFYDSMQFWNKNEGIAMGDPITDCLSIIITRDGGNTWNKVPADKLPKIVEGEAAFAASNTNIVIKGNNTWIVSGGQKARVFYSADKGNTWKVYNTPIVQGKAMAGIFTADFYDAKRGFVAGGDYEALNQNSGNKARTADGGKTWELIAENQGFGYASCVQYVPHSNGKSLVSVGASGLYYSYDSGNTWKQLASDPSLFTIRFLDNHTAIAAGKNKMIRIHFLK</sequence>
<dbReference type="InterPro" id="IPR015943">
    <property type="entry name" value="WD40/YVTN_repeat-like_dom_sf"/>
</dbReference>
<name>A0A1H4FPC2_9FLAO</name>
<dbReference type="CDD" id="cd15482">
    <property type="entry name" value="Sialidase_non-viral"/>
    <property type="match status" value="1"/>
</dbReference>
<dbReference type="PANTHER" id="PTHR47199:SF2">
    <property type="entry name" value="PHOTOSYSTEM II STABILITY_ASSEMBLY FACTOR HCF136, CHLOROPLASTIC"/>
    <property type="match status" value="1"/>
</dbReference>
<dbReference type="PANTHER" id="PTHR47199">
    <property type="entry name" value="PHOTOSYSTEM II STABILITY/ASSEMBLY FACTOR HCF136, CHLOROPLASTIC"/>
    <property type="match status" value="1"/>
</dbReference>
<evidence type="ECO:0000313" key="1">
    <source>
        <dbReference type="EMBL" id="SEA99144.1"/>
    </source>
</evidence>
<dbReference type="OrthoDB" id="9813892at2"/>
<organism evidence="1 2">
    <name type="scientific">Flavobacterium gillisiae</name>
    <dbReference type="NCBI Taxonomy" id="150146"/>
    <lineage>
        <taxon>Bacteria</taxon>
        <taxon>Pseudomonadati</taxon>
        <taxon>Bacteroidota</taxon>
        <taxon>Flavobacteriia</taxon>
        <taxon>Flavobacteriales</taxon>
        <taxon>Flavobacteriaceae</taxon>
        <taxon>Flavobacterium</taxon>
    </lineage>
</organism>
<evidence type="ECO:0008006" key="3">
    <source>
        <dbReference type="Google" id="ProtNLM"/>
    </source>
</evidence>
<dbReference type="AlphaFoldDB" id="A0A1H4FPC2"/>
<dbReference type="SUPFAM" id="SSF50939">
    <property type="entry name" value="Sialidases"/>
    <property type="match status" value="1"/>
</dbReference>
<reference evidence="2" key="1">
    <citation type="submission" date="2016-10" db="EMBL/GenBank/DDBJ databases">
        <authorList>
            <person name="Varghese N."/>
            <person name="Submissions S."/>
        </authorList>
    </citation>
    <scope>NUCLEOTIDE SEQUENCE [LARGE SCALE GENOMIC DNA]</scope>
    <source>
        <strain evidence="2">DSM 22376</strain>
    </source>
</reference>
<dbReference type="Proteomes" id="UP000198951">
    <property type="component" value="Unassembled WGS sequence"/>
</dbReference>
<dbReference type="STRING" id="150146.SAMN05443667_11480"/>
<gene>
    <name evidence="1" type="ORF">SAMN05443667_11480</name>
</gene>
<proteinExistence type="predicted"/>
<dbReference type="Gene3D" id="2.130.10.10">
    <property type="entry name" value="YVTN repeat-like/Quinoprotein amine dehydrogenase"/>
    <property type="match status" value="1"/>
</dbReference>
<protein>
    <recommendedName>
        <fullName evidence="3">Oxidoreductase</fullName>
    </recommendedName>
</protein>
<dbReference type="RefSeq" id="WP_091092931.1">
    <property type="nucleotide sequence ID" value="NZ_FNRD01000014.1"/>
</dbReference>
<dbReference type="InterPro" id="IPR036278">
    <property type="entry name" value="Sialidase_sf"/>
</dbReference>
<keyword evidence="2" id="KW-1185">Reference proteome</keyword>
<evidence type="ECO:0000313" key="2">
    <source>
        <dbReference type="Proteomes" id="UP000198951"/>
    </source>
</evidence>